<feature type="domain" description="HTH LytTR-type" evidence="3">
    <location>
        <begin position="155"/>
        <end position="259"/>
    </location>
</feature>
<dbReference type="PROSITE" id="PS50930">
    <property type="entry name" value="HTH_LYTTR"/>
    <property type="match status" value="1"/>
</dbReference>
<dbReference type="SMART" id="SM00448">
    <property type="entry name" value="REC"/>
    <property type="match status" value="1"/>
</dbReference>
<dbReference type="PANTHER" id="PTHR37299:SF1">
    <property type="entry name" value="STAGE 0 SPORULATION PROTEIN A HOMOLOG"/>
    <property type="match status" value="1"/>
</dbReference>
<dbReference type="GO" id="GO:0003677">
    <property type="term" value="F:DNA binding"/>
    <property type="evidence" value="ECO:0007669"/>
    <property type="project" value="InterPro"/>
</dbReference>
<dbReference type="Gene3D" id="3.40.50.2300">
    <property type="match status" value="1"/>
</dbReference>
<accession>A0A7Y9TU61</accession>
<dbReference type="InterPro" id="IPR007492">
    <property type="entry name" value="LytTR_DNA-bd_dom"/>
</dbReference>
<dbReference type="Pfam" id="PF00072">
    <property type="entry name" value="Response_reg"/>
    <property type="match status" value="1"/>
</dbReference>
<evidence type="ECO:0000313" key="5">
    <source>
        <dbReference type="Proteomes" id="UP000589520"/>
    </source>
</evidence>
<dbReference type="InterPro" id="IPR001789">
    <property type="entry name" value="Sig_transdc_resp-reg_receiver"/>
</dbReference>
<comment type="caution">
    <text evidence="4">The sequence shown here is derived from an EMBL/GenBank/DDBJ whole genome shotgun (WGS) entry which is preliminary data.</text>
</comment>
<dbReference type="InterPro" id="IPR011006">
    <property type="entry name" value="CheY-like_superfamily"/>
</dbReference>
<feature type="modified residue" description="4-aspartylphosphate" evidence="1">
    <location>
        <position position="61"/>
    </location>
</feature>
<reference evidence="4 5" key="1">
    <citation type="submission" date="2020-07" db="EMBL/GenBank/DDBJ databases">
        <title>Genomic Encyclopedia of Type Strains, Phase IV (KMG-V): Genome sequencing to study the core and pangenomes of soil and plant-associated prokaryotes.</title>
        <authorList>
            <person name="Whitman W."/>
        </authorList>
    </citation>
    <scope>NUCLEOTIDE SEQUENCE [LARGE SCALE GENOMIC DNA]</scope>
    <source>
        <strain evidence="4 5">X4EP2</strain>
    </source>
</reference>
<dbReference type="InterPro" id="IPR046947">
    <property type="entry name" value="LytR-like"/>
</dbReference>
<keyword evidence="5" id="KW-1185">Reference proteome</keyword>
<dbReference type="GO" id="GO:0000156">
    <property type="term" value="F:phosphorelay response regulator activity"/>
    <property type="evidence" value="ECO:0007669"/>
    <property type="project" value="InterPro"/>
</dbReference>
<dbReference type="SUPFAM" id="SSF52172">
    <property type="entry name" value="CheY-like"/>
    <property type="match status" value="1"/>
</dbReference>
<dbReference type="Gene3D" id="2.40.50.1020">
    <property type="entry name" value="LytTr DNA-binding domain"/>
    <property type="match status" value="1"/>
</dbReference>
<dbReference type="SMART" id="SM00850">
    <property type="entry name" value="LytTR"/>
    <property type="match status" value="1"/>
</dbReference>
<dbReference type="Pfam" id="PF04397">
    <property type="entry name" value="LytTR"/>
    <property type="match status" value="1"/>
</dbReference>
<evidence type="ECO:0000256" key="1">
    <source>
        <dbReference type="PROSITE-ProRule" id="PRU00169"/>
    </source>
</evidence>
<feature type="domain" description="Response regulatory" evidence="2">
    <location>
        <begin position="10"/>
        <end position="123"/>
    </location>
</feature>
<evidence type="ECO:0000259" key="2">
    <source>
        <dbReference type="PROSITE" id="PS50110"/>
    </source>
</evidence>
<dbReference type="RefSeq" id="WP_179492144.1">
    <property type="nucleotide sequence ID" value="NZ_JACCCW010000002.1"/>
</dbReference>
<dbReference type="PROSITE" id="PS50110">
    <property type="entry name" value="RESPONSE_REGULATORY"/>
    <property type="match status" value="1"/>
</dbReference>
<dbReference type="PANTHER" id="PTHR37299">
    <property type="entry name" value="TRANSCRIPTIONAL REGULATOR-RELATED"/>
    <property type="match status" value="1"/>
</dbReference>
<name>A0A7Y9TU61_9BACT</name>
<proteinExistence type="predicted"/>
<sequence>MTALQSDGIRALIVDDEAPARQRISDLLHQDAEVSSVHEAGDGGTAVRMILSEKPDLVLLDVQMPELNGLEVIEAVGPENMPLTVFVTAYDQHAIRAFEANALDYLLKPFSDERFETMLMRVKKRRDDLHLREFGQSVARAIAMQAADTRYLDRLAVKTDGITRFVRVKDIEWIEAAGVYVTLHTSGKEFLYRASLTDLAQSLDPNRFLRIHRSVIVNIESIVQLEPLSHGEFEVLLKDGSHPRVSRTYRNSMEKRFGQKL</sequence>
<evidence type="ECO:0000313" key="4">
    <source>
        <dbReference type="EMBL" id="NYF80623.1"/>
    </source>
</evidence>
<protein>
    <submittedName>
        <fullName evidence="4">Two-component system LytT family response regulator</fullName>
    </submittedName>
</protein>
<dbReference type="AlphaFoldDB" id="A0A7Y9TU61"/>
<keyword evidence="1" id="KW-0597">Phosphoprotein</keyword>
<gene>
    <name evidence="4" type="ORF">HDF17_002943</name>
</gene>
<organism evidence="4 5">
    <name type="scientific">Granulicella arctica</name>
    <dbReference type="NCBI Taxonomy" id="940613"/>
    <lineage>
        <taxon>Bacteria</taxon>
        <taxon>Pseudomonadati</taxon>
        <taxon>Acidobacteriota</taxon>
        <taxon>Terriglobia</taxon>
        <taxon>Terriglobales</taxon>
        <taxon>Acidobacteriaceae</taxon>
        <taxon>Granulicella</taxon>
    </lineage>
</organism>
<evidence type="ECO:0000259" key="3">
    <source>
        <dbReference type="PROSITE" id="PS50930"/>
    </source>
</evidence>
<dbReference type="EMBL" id="JACCCW010000002">
    <property type="protein sequence ID" value="NYF80623.1"/>
    <property type="molecule type" value="Genomic_DNA"/>
</dbReference>
<dbReference type="Proteomes" id="UP000589520">
    <property type="component" value="Unassembled WGS sequence"/>
</dbReference>